<sequence>MNSRVGVTTEDVIDPNDIGKEDAIEQPTLKFLGVVHPVLNLAVPARFITGMGPQSLLDMTHAVHVKCVQVDFTTHFYS</sequence>
<protein>
    <submittedName>
        <fullName evidence="1">Uncharacterized protein</fullName>
    </submittedName>
</protein>
<keyword evidence="1" id="KW-0614">Plasmid</keyword>
<name>A0A375ITR4_9BURK</name>
<geneLocation type="plasmid" evidence="1">
    <name>III</name>
</geneLocation>
<reference evidence="1 2" key="1">
    <citation type="submission" date="2018-01" db="EMBL/GenBank/DDBJ databases">
        <authorList>
            <person name="Gaut B.S."/>
            <person name="Morton B.R."/>
            <person name="Clegg M.T."/>
            <person name="Duvall M.R."/>
        </authorList>
    </citation>
    <scope>NUCLEOTIDE SEQUENCE [LARGE SCALE GENOMIC DNA]</scope>
    <source>
        <strain evidence="1">Cupriavidus taiwanensis LMG 19425</strain>
        <plasmid evidence="2">Plasmid iii</plasmid>
    </source>
</reference>
<evidence type="ECO:0000313" key="1">
    <source>
        <dbReference type="EMBL" id="SPK77578.1"/>
    </source>
</evidence>
<gene>
    <name evidence="1" type="ORF">CT19425_P50029</name>
</gene>
<dbReference type="AlphaFoldDB" id="A0A375ITR4"/>
<dbReference type="Proteomes" id="UP000255505">
    <property type="component" value="Plasmid III"/>
</dbReference>
<dbReference type="EMBL" id="LT991978">
    <property type="protein sequence ID" value="SPK77578.1"/>
    <property type="molecule type" value="Genomic_DNA"/>
</dbReference>
<accession>A0A375ITR4</accession>
<organism evidence="1 2">
    <name type="scientific">Cupriavidus taiwanensis</name>
    <dbReference type="NCBI Taxonomy" id="164546"/>
    <lineage>
        <taxon>Bacteria</taxon>
        <taxon>Pseudomonadati</taxon>
        <taxon>Pseudomonadota</taxon>
        <taxon>Betaproteobacteria</taxon>
        <taxon>Burkholderiales</taxon>
        <taxon>Burkholderiaceae</taxon>
        <taxon>Cupriavidus</taxon>
    </lineage>
</organism>
<proteinExistence type="predicted"/>
<evidence type="ECO:0000313" key="2">
    <source>
        <dbReference type="Proteomes" id="UP000255505"/>
    </source>
</evidence>